<evidence type="ECO:0000313" key="3">
    <source>
        <dbReference type="Proteomes" id="UP000829354"/>
    </source>
</evidence>
<dbReference type="SUPFAM" id="SSF48371">
    <property type="entry name" value="ARM repeat"/>
    <property type="match status" value="1"/>
</dbReference>
<gene>
    <name evidence="2" type="ORF">L5515_001083</name>
</gene>
<feature type="compositionally biased region" description="Basic and acidic residues" evidence="1">
    <location>
        <begin position="941"/>
        <end position="959"/>
    </location>
</feature>
<evidence type="ECO:0000313" key="2">
    <source>
        <dbReference type="EMBL" id="UMM12157.1"/>
    </source>
</evidence>
<dbReference type="AlphaFoldDB" id="A0AAE9E3I4"/>
<feature type="region of interest" description="Disordered" evidence="1">
    <location>
        <begin position="832"/>
        <end position="959"/>
    </location>
</feature>
<feature type="compositionally biased region" description="Acidic residues" evidence="1">
    <location>
        <begin position="93"/>
        <end position="102"/>
    </location>
</feature>
<name>A0AAE9E3I4_CAEBR</name>
<accession>A0AAE9E3I4</accession>
<feature type="compositionally biased region" description="Polar residues" evidence="1">
    <location>
        <begin position="136"/>
        <end position="145"/>
    </location>
</feature>
<feature type="compositionally biased region" description="Basic and acidic residues" evidence="1">
    <location>
        <begin position="21"/>
        <end position="32"/>
    </location>
</feature>
<evidence type="ECO:0000256" key="1">
    <source>
        <dbReference type="SAM" id="MobiDB-lite"/>
    </source>
</evidence>
<dbReference type="Proteomes" id="UP000829354">
    <property type="component" value="Chromosome I"/>
</dbReference>
<reference evidence="2 3" key="1">
    <citation type="submission" date="2022-04" db="EMBL/GenBank/DDBJ databases">
        <title>Chromosome-level reference genomes for two strains of Caenorhabditis briggsae: an improved platform for comparative genomics.</title>
        <authorList>
            <person name="Stevens L."/>
            <person name="Andersen E."/>
        </authorList>
    </citation>
    <scope>NUCLEOTIDE SEQUENCE [LARGE SCALE GENOMIC DNA]</scope>
    <source>
        <strain evidence="2">VX34</strain>
        <tissue evidence="2">Whole-organism</tissue>
    </source>
</reference>
<sequence length="1006" mass="115950">MKNKKNKNKSGNRRSRSSQPPKKEVPEEKSETEIVPELPPPTDVTEINEEVTENTDLPLVTSEKVDVSSQEPVVVDEEKQKENELDESKTEQVEEAIQEIEQEEKVDVENLEDKEEEEHVDELEVAEEGAEEGNDSVDSGNSQKRTQSDDETSVAVSEPEVWTNYDYDRKAEEYDVDQIIFWKSYRKKYSAVLRFVDPEFRYIAEIGPSATFDSEGVDKMIAKMEELGIQNAWPFDTNFTATTKELRQFLSEVLDKIKFCLRLACAERGYKFKSGNSNFAPISSVWGEEIDPILELKTLKVIVDKMKEPLMRDEAEGQEARFWAETDNIFQFVMPALEIFDSKTLSENSISDCMSSIHGRKDLGFEISEKEVDEMLERSFNESGFGEFPPTALFAPEVFKTVNQLKMIFNQIEQMSKVVDVRVKLSAIQMITRIFEQISDDDAVSVLEEYKGQNPVTIEKMFGIDPHKFEINRDSKRTQYLKLFFTILGENPKEEFEFSTERLTAAFKCLYLVFDPFEVNMILFKIIGTRIRENHILDKDRKKLIDVLLILPEFLIKRLEIGPKFINGEVSDDNQVSMYFQLMTVLKNGNKDQIDKFGNFVAFAANSDKTAILVSATKAFRMVMKCVETGTCRTMAIEVLKSLAYRCSSFLPNEFYEDLIIFALSKYSFPDEKPVESKYQFIDIVFNVINQHKDALEEVLKGPSLKEKWTDMGHHWYTVLYLTHKFPVLKDATPVPPQYPWLSAGGWTGEEQDKTELKNYVFLAKVPTAWPNCTDMKIVEDLVSEHVPPDVSRSDLYTAMRKYVSEFTIKEEWKKKLLNSFDSKIGFLTSHIKKEPQQEETSEKPTPELKQDVLQNVVETSDAVTVPVEKVEEEAEKVGPESIGSENEEKTIEPGNETDENNVKTEELNDKGNKEDPTPDDTTCEVADKKLESFENNVQESKTEDAGTDTEQKKEESYVNLKPLRDVGRVHEFCKRYTDNEWERMPHVVQDEVMRQRKFYGFSNKF</sequence>
<feature type="compositionally biased region" description="Basic and acidic residues" evidence="1">
    <location>
        <begin position="76"/>
        <end position="92"/>
    </location>
</feature>
<keyword evidence="3" id="KW-1185">Reference proteome</keyword>
<proteinExistence type="predicted"/>
<organism evidence="2 3">
    <name type="scientific">Caenorhabditis briggsae</name>
    <dbReference type="NCBI Taxonomy" id="6238"/>
    <lineage>
        <taxon>Eukaryota</taxon>
        <taxon>Metazoa</taxon>
        <taxon>Ecdysozoa</taxon>
        <taxon>Nematoda</taxon>
        <taxon>Chromadorea</taxon>
        <taxon>Rhabditida</taxon>
        <taxon>Rhabditina</taxon>
        <taxon>Rhabditomorpha</taxon>
        <taxon>Rhabditoidea</taxon>
        <taxon>Rhabditidae</taxon>
        <taxon>Peloderinae</taxon>
        <taxon>Caenorhabditis</taxon>
    </lineage>
</organism>
<dbReference type="EMBL" id="CP092620">
    <property type="protein sequence ID" value="UMM12157.1"/>
    <property type="molecule type" value="Genomic_DNA"/>
</dbReference>
<protein>
    <submittedName>
        <fullName evidence="2">Uncharacterized protein</fullName>
    </submittedName>
</protein>
<feature type="compositionally biased region" description="Basic and acidic residues" evidence="1">
    <location>
        <begin position="832"/>
        <end position="851"/>
    </location>
</feature>
<feature type="region of interest" description="Disordered" evidence="1">
    <location>
        <begin position="1"/>
        <end position="157"/>
    </location>
</feature>
<dbReference type="InterPro" id="IPR016024">
    <property type="entry name" value="ARM-type_fold"/>
</dbReference>
<feature type="compositionally biased region" description="Basic and acidic residues" evidence="1">
    <location>
        <begin position="901"/>
        <end position="917"/>
    </location>
</feature>
<feature type="compositionally biased region" description="Acidic residues" evidence="1">
    <location>
        <begin position="109"/>
        <end position="135"/>
    </location>
</feature>
<feature type="compositionally biased region" description="Basic residues" evidence="1">
    <location>
        <begin position="1"/>
        <end position="16"/>
    </location>
</feature>